<name>A0A4W5LSE5_9TELE</name>
<organism evidence="1 2">
    <name type="scientific">Hucho hucho</name>
    <name type="common">huchen</name>
    <dbReference type="NCBI Taxonomy" id="62062"/>
    <lineage>
        <taxon>Eukaryota</taxon>
        <taxon>Metazoa</taxon>
        <taxon>Chordata</taxon>
        <taxon>Craniata</taxon>
        <taxon>Vertebrata</taxon>
        <taxon>Euteleostomi</taxon>
        <taxon>Actinopterygii</taxon>
        <taxon>Neopterygii</taxon>
        <taxon>Teleostei</taxon>
        <taxon>Protacanthopterygii</taxon>
        <taxon>Salmoniformes</taxon>
        <taxon>Salmonidae</taxon>
        <taxon>Salmoninae</taxon>
        <taxon>Hucho</taxon>
    </lineage>
</organism>
<evidence type="ECO:0000313" key="1">
    <source>
        <dbReference type="Ensembl" id="ENSHHUP00000027995.1"/>
    </source>
</evidence>
<proteinExistence type="predicted"/>
<dbReference type="Ensembl" id="ENSHHUT00000029119.1">
    <property type="protein sequence ID" value="ENSHHUP00000027995.1"/>
    <property type="gene ID" value="ENSHHUG00000017796.1"/>
</dbReference>
<reference evidence="1" key="3">
    <citation type="submission" date="2025-09" db="UniProtKB">
        <authorList>
            <consortium name="Ensembl"/>
        </authorList>
    </citation>
    <scope>IDENTIFICATION</scope>
</reference>
<reference evidence="1" key="2">
    <citation type="submission" date="2025-08" db="UniProtKB">
        <authorList>
            <consortium name="Ensembl"/>
        </authorList>
    </citation>
    <scope>IDENTIFICATION</scope>
</reference>
<evidence type="ECO:0000313" key="2">
    <source>
        <dbReference type="Proteomes" id="UP000314982"/>
    </source>
</evidence>
<dbReference type="GeneTree" id="ENSGT00970000197216"/>
<keyword evidence="2" id="KW-1185">Reference proteome</keyword>
<protein>
    <submittedName>
        <fullName evidence="1">Uncharacterized protein</fullName>
    </submittedName>
</protein>
<dbReference type="Proteomes" id="UP000314982">
    <property type="component" value="Unassembled WGS sequence"/>
</dbReference>
<sequence>MPDSAGETISHRDHGSGAVRRNRRIFIYTDCDCYTNWEGSMVTQIKSNPTFLAHRMVNVRHRRQDRGPVDSTIPKSRLITREPSEDFVKTSHVVNTPVHTMHIMGDLGPPGK</sequence>
<accession>A0A4W5LSE5</accession>
<reference evidence="2" key="1">
    <citation type="submission" date="2018-06" db="EMBL/GenBank/DDBJ databases">
        <title>Genome assembly of Danube salmon.</title>
        <authorList>
            <person name="Macqueen D.J."/>
            <person name="Gundappa M.K."/>
        </authorList>
    </citation>
    <scope>NUCLEOTIDE SEQUENCE [LARGE SCALE GENOMIC DNA]</scope>
</reference>
<dbReference type="AlphaFoldDB" id="A0A4W5LSE5"/>